<dbReference type="PRINTS" id="PR00151">
    <property type="entry name" value="PORPHBDMNASE"/>
</dbReference>
<comment type="function">
    <text evidence="2">Tetrapolymerization of the monopyrrole PBG into the hydroxymethylbilane pre-uroporphyrinogen in several discrete steps.</text>
</comment>
<accession>M1P2M1</accession>
<dbReference type="SUPFAM" id="SSF54782">
    <property type="entry name" value="Porphobilinogen deaminase (hydroxymethylbilane synthase), C-terminal domain"/>
    <property type="match status" value="1"/>
</dbReference>
<evidence type="ECO:0000256" key="6">
    <source>
        <dbReference type="ARBA" id="ARBA00022679"/>
    </source>
</evidence>
<evidence type="ECO:0000259" key="9">
    <source>
        <dbReference type="Pfam" id="PF01379"/>
    </source>
</evidence>
<comment type="similarity">
    <text evidence="4">Belongs to the HMBS family.</text>
</comment>
<evidence type="ECO:0000259" key="10">
    <source>
        <dbReference type="Pfam" id="PF03900"/>
    </source>
</evidence>
<dbReference type="InterPro" id="IPR000860">
    <property type="entry name" value="HemC"/>
</dbReference>
<reference evidence="11" key="1">
    <citation type="journal article" date="2013" name="Syst. Appl. Microbiol.">
        <title>New insights into the archaeal diversity of a hypersaline microbial mat obtained by a metagenomic approach.</title>
        <authorList>
            <person name="Lopez-Lopez A."/>
            <person name="Richter M."/>
            <person name="Pena A."/>
            <person name="Tamames J."/>
            <person name="Rossello-Mora R."/>
        </authorList>
    </citation>
    <scope>NUCLEOTIDE SEQUENCE</scope>
</reference>
<evidence type="ECO:0000313" key="11">
    <source>
        <dbReference type="EMBL" id="AGF93671.1"/>
    </source>
</evidence>
<dbReference type="PIRSF" id="PIRSF001438">
    <property type="entry name" value="4pyrrol_synth_OHMeBilane_synth"/>
    <property type="match status" value="1"/>
</dbReference>
<organism evidence="11">
    <name type="scientific">uncultured organism</name>
    <dbReference type="NCBI Taxonomy" id="155900"/>
    <lineage>
        <taxon>unclassified sequences</taxon>
        <taxon>environmental samples</taxon>
    </lineage>
</organism>
<evidence type="ECO:0000256" key="5">
    <source>
        <dbReference type="ARBA" id="ARBA00012655"/>
    </source>
</evidence>
<dbReference type="InterPro" id="IPR022419">
    <property type="entry name" value="Porphobilin_deaminase_cofac_BS"/>
</dbReference>
<gene>
    <name evidence="11" type="ORF">FLSS-16_0012</name>
</gene>
<dbReference type="PANTHER" id="PTHR11557">
    <property type="entry name" value="PORPHOBILINOGEN DEAMINASE"/>
    <property type="match status" value="1"/>
</dbReference>
<dbReference type="NCBIfam" id="TIGR00212">
    <property type="entry name" value="hemC"/>
    <property type="match status" value="1"/>
</dbReference>
<dbReference type="InterPro" id="IPR022417">
    <property type="entry name" value="Porphobilin_deaminase_N"/>
</dbReference>
<dbReference type="PANTHER" id="PTHR11557:SF0">
    <property type="entry name" value="PORPHOBILINOGEN DEAMINASE"/>
    <property type="match status" value="1"/>
</dbReference>
<dbReference type="InterPro" id="IPR022418">
    <property type="entry name" value="Porphobilinogen_deaminase_C"/>
</dbReference>
<dbReference type="FunFam" id="3.40.190.10:FF:000004">
    <property type="entry name" value="Porphobilinogen deaminase"/>
    <property type="match status" value="1"/>
</dbReference>
<comment type="pathway">
    <text evidence="3">Porphyrin-containing compound metabolism; protoporphyrin-IX biosynthesis; coproporphyrinogen-III from 5-aminolevulinate: step 2/4.</text>
</comment>
<dbReference type="AlphaFoldDB" id="M1P2M1"/>
<proteinExistence type="inferred from homology"/>
<dbReference type="PROSITE" id="PS00533">
    <property type="entry name" value="PORPHOBILINOGEN_DEAM"/>
    <property type="match status" value="1"/>
</dbReference>
<dbReference type="HAMAP" id="MF_00260">
    <property type="entry name" value="Porphobil_deam"/>
    <property type="match status" value="1"/>
</dbReference>
<dbReference type="InterPro" id="IPR036803">
    <property type="entry name" value="Porphobilinogen_deaminase_C_sf"/>
</dbReference>
<dbReference type="CDD" id="cd13646">
    <property type="entry name" value="PBP2_EcHMBS_like"/>
    <property type="match status" value="1"/>
</dbReference>
<evidence type="ECO:0000256" key="4">
    <source>
        <dbReference type="ARBA" id="ARBA00005638"/>
    </source>
</evidence>
<protein>
    <recommendedName>
        <fullName evidence="5">hydroxymethylbilane synthase</fullName>
        <ecNumber evidence="5">2.5.1.61</ecNumber>
    </recommendedName>
    <alternativeName>
        <fullName evidence="8">Hydroxymethylbilane synthase</fullName>
    </alternativeName>
</protein>
<keyword evidence="6" id="KW-0808">Transferase</keyword>
<dbReference type="FunFam" id="3.40.190.10:FF:000005">
    <property type="entry name" value="Porphobilinogen deaminase"/>
    <property type="match status" value="1"/>
</dbReference>
<dbReference type="Gene3D" id="3.40.190.10">
    <property type="entry name" value="Periplasmic binding protein-like II"/>
    <property type="match status" value="2"/>
</dbReference>
<dbReference type="EMBL" id="JX684102">
    <property type="protein sequence ID" value="AGF93671.1"/>
    <property type="molecule type" value="Genomic_DNA"/>
</dbReference>
<dbReference type="Pfam" id="PF03900">
    <property type="entry name" value="Porphobil_deamC"/>
    <property type="match status" value="1"/>
</dbReference>
<evidence type="ECO:0000256" key="2">
    <source>
        <dbReference type="ARBA" id="ARBA00002869"/>
    </source>
</evidence>
<evidence type="ECO:0000256" key="8">
    <source>
        <dbReference type="ARBA" id="ARBA00033064"/>
    </source>
</evidence>
<comment type="cofactor">
    <cofactor evidence="1">
        <name>dipyrromethane</name>
        <dbReference type="ChEBI" id="CHEBI:60342"/>
    </cofactor>
</comment>
<dbReference type="GO" id="GO:0004418">
    <property type="term" value="F:hydroxymethylbilane synthase activity"/>
    <property type="evidence" value="ECO:0007669"/>
    <property type="project" value="UniProtKB-EC"/>
</dbReference>
<dbReference type="GO" id="GO:0006783">
    <property type="term" value="P:heme biosynthetic process"/>
    <property type="evidence" value="ECO:0007669"/>
    <property type="project" value="TreeGrafter"/>
</dbReference>
<evidence type="ECO:0000256" key="3">
    <source>
        <dbReference type="ARBA" id="ARBA00004735"/>
    </source>
</evidence>
<evidence type="ECO:0000256" key="1">
    <source>
        <dbReference type="ARBA" id="ARBA00001916"/>
    </source>
</evidence>
<evidence type="ECO:0000256" key="7">
    <source>
        <dbReference type="ARBA" id="ARBA00023244"/>
    </source>
</evidence>
<feature type="domain" description="Porphobilinogen deaminase C-terminal" evidence="10">
    <location>
        <begin position="229"/>
        <end position="298"/>
    </location>
</feature>
<dbReference type="SUPFAM" id="SSF53850">
    <property type="entry name" value="Periplasmic binding protein-like II"/>
    <property type="match status" value="1"/>
</dbReference>
<dbReference type="Gene3D" id="3.30.160.40">
    <property type="entry name" value="Porphobilinogen deaminase, C-terminal domain"/>
    <property type="match status" value="1"/>
</dbReference>
<keyword evidence="7" id="KW-0627">Porphyrin biosynthesis</keyword>
<dbReference type="EC" id="2.5.1.61" evidence="5"/>
<sequence>MNTIPEKVAVATRGSKLALWQAEYVKSLLEYYYPGLEVELNKIKTSGDKITDVPLAKIGGKGLFVKEIDEAILDKSADLAVHSLKDVPGEIPGGLQFGAFPERGDFADCFLSENYRDLFELPGNAVVGTSSVRRQSQLKALRPDVEIHALRGNLDTRIRKLREGIFDAIIVAAAGLKRLGLGAKYEYRLVPPEFLPGVGQGALGIEVREDNAQIRELLSRLDHQPTRYAVDTERSFLQRLQGSCQVPIGGKAWIRDDNKLEFHGLVSDLQGESIISSRGEDALENAAALGVRVADEILDRGGREILEEIYKLEQK</sequence>
<dbReference type="Pfam" id="PF01379">
    <property type="entry name" value="Porphobil_deam"/>
    <property type="match status" value="1"/>
</dbReference>
<name>M1P2M1_9ZZZZ</name>
<feature type="domain" description="Porphobilinogen deaminase N-terminal" evidence="9">
    <location>
        <begin position="9"/>
        <end position="215"/>
    </location>
</feature>